<keyword evidence="1" id="KW-1133">Transmembrane helix</keyword>
<organism evidence="2">
    <name type="scientific">Hyalangium minutum</name>
    <dbReference type="NCBI Taxonomy" id="394096"/>
    <lineage>
        <taxon>Bacteria</taxon>
        <taxon>Pseudomonadati</taxon>
        <taxon>Myxococcota</taxon>
        <taxon>Myxococcia</taxon>
        <taxon>Myxococcales</taxon>
        <taxon>Cystobacterineae</taxon>
        <taxon>Archangiaceae</taxon>
        <taxon>Hyalangium</taxon>
    </lineage>
</organism>
<sequence>MRKSIRSRGFTLLELLVGAAVGAVVLVGISMTFISQARQYQVHASRRGVQANARQALAFMGRHLRAAGYGVNPDRAILSWDSYDAATNQQAPGFPDAFAVHFRDELFRRRAQAVAPNLISLRATEPLKPGQELRRGQILLIICERDPTFQDPSVDENPPHVFVTVGDYVGEGETDIPLDAAPVAAADDRPTRRPGRLFHEQAAVPGLGHPCFGRVDPHVLMVHRAAFYVAMFTNPTSGERKPYLMMHQGLDMPSATNTEGDGVIDENDAVPVAEGIEQLQVAYILDTHNRDTTDWTPLILGVNNPMGPTHFGENWEQIDLVNLPHGWFFNVGFSAVDPYVMADRRLRDHPANIRQVRMTVVSRSSVPDKDYAGDNLMAKHDGTLYADGAQLPNGTVPWRHMENMEQPPAPDFTPSGNGFYRMLLRESITPKNLLLNRQFAPITPGGG</sequence>
<dbReference type="EMBL" id="MH908871">
    <property type="protein sequence ID" value="AYM52346.1"/>
    <property type="molecule type" value="Genomic_DNA"/>
</dbReference>
<dbReference type="Pfam" id="PF07963">
    <property type="entry name" value="N_methyl"/>
    <property type="match status" value="1"/>
</dbReference>
<evidence type="ECO:0000313" key="2">
    <source>
        <dbReference type="EMBL" id="AYM52346.1"/>
    </source>
</evidence>
<reference evidence="2" key="1">
    <citation type="journal article" date="2018" name="J. Ind. Microbiol. Biotechnol.">
        <title>Genome mining reveals uncommon alkylpyrones as type III PKS products from myxobacteria.</title>
        <authorList>
            <person name="Hug J.J."/>
            <person name="Panter F."/>
            <person name="Krug D."/>
            <person name="Muller R."/>
        </authorList>
    </citation>
    <scope>NUCLEOTIDE SEQUENCE</scope>
    <source>
        <strain evidence="2">MCy4189</strain>
    </source>
</reference>
<feature type="transmembrane region" description="Helical" evidence="1">
    <location>
        <begin position="12"/>
        <end position="34"/>
    </location>
</feature>
<dbReference type="AlphaFoldDB" id="A0A3S7UU78"/>
<proteinExistence type="predicted"/>
<keyword evidence="1" id="KW-0472">Membrane</keyword>
<dbReference type="InterPro" id="IPR012902">
    <property type="entry name" value="N_methyl_site"/>
</dbReference>
<keyword evidence="1" id="KW-0812">Transmembrane</keyword>
<accession>A0A3S7UU78</accession>
<evidence type="ECO:0000256" key="1">
    <source>
        <dbReference type="SAM" id="Phobius"/>
    </source>
</evidence>
<dbReference type="PROSITE" id="PS00409">
    <property type="entry name" value="PROKAR_NTER_METHYL"/>
    <property type="match status" value="1"/>
</dbReference>
<protein>
    <submittedName>
        <fullName evidence="2">Prepilin-type N-terminal cleavage/methylation domain protein</fullName>
    </submittedName>
</protein>
<name>A0A3S7UU78_9BACT</name>
<dbReference type="NCBIfam" id="TIGR02532">
    <property type="entry name" value="IV_pilin_GFxxxE"/>
    <property type="match status" value="1"/>
</dbReference>